<dbReference type="AlphaFoldDB" id="A0A388JS33"/>
<proteinExistence type="predicted"/>
<dbReference type="OrthoDB" id="1938039at2759"/>
<sequence length="118" mass="13787">MDEVEADPALFFESDILDIVETDLYDDLFFEDENSAPPVTTISIEALKEKIETLNKEKKEALQQVAELKGKNAKLKQERTVLVNNLSSIFKTAQLEIKRKDMFIKELREENQRLKERR</sequence>
<dbReference type="OMA" id="INELRQX"/>
<dbReference type="Gramene" id="GBG60583">
    <property type="protein sequence ID" value="GBG60583"/>
    <property type="gene ID" value="CBR_g8605"/>
</dbReference>
<name>A0A388JS33_CHABU</name>
<evidence type="ECO:0000256" key="1">
    <source>
        <dbReference type="SAM" id="Coils"/>
    </source>
</evidence>
<gene>
    <name evidence="2" type="ORF">CBR_g8605</name>
</gene>
<keyword evidence="3" id="KW-1185">Reference proteome</keyword>
<dbReference type="EMBL" id="BFEA01000012">
    <property type="protein sequence ID" value="GBG60583.1"/>
    <property type="molecule type" value="Genomic_DNA"/>
</dbReference>
<organism evidence="2 3">
    <name type="scientific">Chara braunii</name>
    <name type="common">Braun's stonewort</name>
    <dbReference type="NCBI Taxonomy" id="69332"/>
    <lineage>
        <taxon>Eukaryota</taxon>
        <taxon>Viridiplantae</taxon>
        <taxon>Streptophyta</taxon>
        <taxon>Charophyceae</taxon>
        <taxon>Charales</taxon>
        <taxon>Characeae</taxon>
        <taxon>Chara</taxon>
    </lineage>
</organism>
<evidence type="ECO:0000313" key="2">
    <source>
        <dbReference type="EMBL" id="GBG60583.1"/>
    </source>
</evidence>
<feature type="coiled-coil region" evidence="1">
    <location>
        <begin position="44"/>
        <end position="117"/>
    </location>
</feature>
<keyword evidence="1" id="KW-0175">Coiled coil</keyword>
<reference evidence="2 3" key="1">
    <citation type="journal article" date="2018" name="Cell">
        <title>The Chara Genome: Secondary Complexity and Implications for Plant Terrestrialization.</title>
        <authorList>
            <person name="Nishiyama T."/>
            <person name="Sakayama H."/>
            <person name="Vries J.D."/>
            <person name="Buschmann H."/>
            <person name="Saint-Marcoux D."/>
            <person name="Ullrich K.K."/>
            <person name="Haas F.B."/>
            <person name="Vanderstraeten L."/>
            <person name="Becker D."/>
            <person name="Lang D."/>
            <person name="Vosolsobe S."/>
            <person name="Rombauts S."/>
            <person name="Wilhelmsson P.K.I."/>
            <person name="Janitza P."/>
            <person name="Kern R."/>
            <person name="Heyl A."/>
            <person name="Rumpler F."/>
            <person name="Villalobos L.I.A.C."/>
            <person name="Clay J.M."/>
            <person name="Skokan R."/>
            <person name="Toyoda A."/>
            <person name="Suzuki Y."/>
            <person name="Kagoshima H."/>
            <person name="Schijlen E."/>
            <person name="Tajeshwar N."/>
            <person name="Catarino B."/>
            <person name="Hetherington A.J."/>
            <person name="Saltykova A."/>
            <person name="Bonnot C."/>
            <person name="Breuninger H."/>
            <person name="Symeonidi A."/>
            <person name="Radhakrishnan G.V."/>
            <person name="Van Nieuwerburgh F."/>
            <person name="Deforce D."/>
            <person name="Chang C."/>
            <person name="Karol K.G."/>
            <person name="Hedrich R."/>
            <person name="Ulvskov P."/>
            <person name="Glockner G."/>
            <person name="Delwiche C.F."/>
            <person name="Petrasek J."/>
            <person name="Van de Peer Y."/>
            <person name="Friml J."/>
            <person name="Beilby M."/>
            <person name="Dolan L."/>
            <person name="Kohara Y."/>
            <person name="Sugano S."/>
            <person name="Fujiyama A."/>
            <person name="Delaux P.-M."/>
            <person name="Quint M."/>
            <person name="TheiBen G."/>
            <person name="Hagemann M."/>
            <person name="Harholt J."/>
            <person name="Dunand C."/>
            <person name="Zachgo S."/>
            <person name="Langdale J."/>
            <person name="Maumus F."/>
            <person name="Straeten D.V.D."/>
            <person name="Gould S.B."/>
            <person name="Rensing S.A."/>
        </authorList>
    </citation>
    <scope>NUCLEOTIDE SEQUENCE [LARGE SCALE GENOMIC DNA]</scope>
    <source>
        <strain evidence="2 3">S276</strain>
    </source>
</reference>
<evidence type="ECO:0000313" key="3">
    <source>
        <dbReference type="Proteomes" id="UP000265515"/>
    </source>
</evidence>
<comment type="caution">
    <text evidence="2">The sequence shown here is derived from an EMBL/GenBank/DDBJ whole genome shotgun (WGS) entry which is preliminary data.</text>
</comment>
<dbReference type="Proteomes" id="UP000265515">
    <property type="component" value="Unassembled WGS sequence"/>
</dbReference>
<accession>A0A388JS33</accession>
<protein>
    <submittedName>
        <fullName evidence="2">Uncharacterized protein</fullName>
    </submittedName>
</protein>